<dbReference type="AlphaFoldDB" id="A0A498J129"/>
<proteinExistence type="predicted"/>
<comment type="caution">
    <text evidence="1">The sequence shown here is derived from an EMBL/GenBank/DDBJ whole genome shotgun (WGS) entry which is preliminary data.</text>
</comment>
<gene>
    <name evidence="1" type="ORF">DVH24_034562</name>
</gene>
<evidence type="ECO:0000313" key="2">
    <source>
        <dbReference type="Proteomes" id="UP000290289"/>
    </source>
</evidence>
<reference evidence="1 2" key="1">
    <citation type="submission" date="2018-10" db="EMBL/GenBank/DDBJ databases">
        <title>A high-quality apple genome assembly.</title>
        <authorList>
            <person name="Hu J."/>
        </authorList>
    </citation>
    <scope>NUCLEOTIDE SEQUENCE [LARGE SCALE GENOMIC DNA]</scope>
    <source>
        <strain evidence="2">cv. HFTH1</strain>
        <tissue evidence="1">Young leaf</tissue>
    </source>
</reference>
<organism evidence="1 2">
    <name type="scientific">Malus domestica</name>
    <name type="common">Apple</name>
    <name type="synonym">Pyrus malus</name>
    <dbReference type="NCBI Taxonomy" id="3750"/>
    <lineage>
        <taxon>Eukaryota</taxon>
        <taxon>Viridiplantae</taxon>
        <taxon>Streptophyta</taxon>
        <taxon>Embryophyta</taxon>
        <taxon>Tracheophyta</taxon>
        <taxon>Spermatophyta</taxon>
        <taxon>Magnoliopsida</taxon>
        <taxon>eudicotyledons</taxon>
        <taxon>Gunneridae</taxon>
        <taxon>Pentapetalae</taxon>
        <taxon>rosids</taxon>
        <taxon>fabids</taxon>
        <taxon>Rosales</taxon>
        <taxon>Rosaceae</taxon>
        <taxon>Amygdaloideae</taxon>
        <taxon>Maleae</taxon>
        <taxon>Malus</taxon>
    </lineage>
</organism>
<dbReference type="EMBL" id="RDQH01000336">
    <property type="protein sequence ID" value="RXH87662.1"/>
    <property type="molecule type" value="Genomic_DNA"/>
</dbReference>
<dbReference type="Proteomes" id="UP000290289">
    <property type="component" value="Chromosome 10"/>
</dbReference>
<protein>
    <submittedName>
        <fullName evidence="1">Uncharacterized protein</fullName>
    </submittedName>
</protein>
<accession>A0A498J129</accession>
<name>A0A498J129_MALDO</name>
<sequence>MLQHPRITSCDLLAKMPSSCPYTLGSFLPKAVMETTGTRVLIPIPRELIELLVTKQVFEDQHPYDASMERTSNSPMNLLQLFTNCNLGNLTKNNIDISSAENGFQEMEAMQTSMTSEIQQHIDMQQYIVALVPNMD</sequence>
<evidence type="ECO:0000313" key="1">
    <source>
        <dbReference type="EMBL" id="RXH87662.1"/>
    </source>
</evidence>
<keyword evidence="2" id="KW-1185">Reference proteome</keyword>
<dbReference type="STRING" id="3750.A0A498J129"/>